<gene>
    <name evidence="1" type="ORF">B0T11DRAFT_111672</name>
</gene>
<dbReference type="EMBL" id="JAGPXD010000004">
    <property type="protein sequence ID" value="KAH7359073.1"/>
    <property type="molecule type" value="Genomic_DNA"/>
</dbReference>
<dbReference type="AlphaFoldDB" id="A0A8K0X1U0"/>
<comment type="caution">
    <text evidence="1">The sequence shown here is derived from an EMBL/GenBank/DDBJ whole genome shotgun (WGS) entry which is preliminary data.</text>
</comment>
<dbReference type="Proteomes" id="UP000813385">
    <property type="component" value="Unassembled WGS sequence"/>
</dbReference>
<protein>
    <submittedName>
        <fullName evidence="1">Uncharacterized protein</fullName>
    </submittedName>
</protein>
<proteinExistence type="predicted"/>
<reference evidence="1" key="1">
    <citation type="journal article" date="2021" name="Nat. Commun.">
        <title>Genetic determinants of endophytism in the Arabidopsis root mycobiome.</title>
        <authorList>
            <person name="Mesny F."/>
            <person name="Miyauchi S."/>
            <person name="Thiergart T."/>
            <person name="Pickel B."/>
            <person name="Atanasova L."/>
            <person name="Karlsson M."/>
            <person name="Huettel B."/>
            <person name="Barry K.W."/>
            <person name="Haridas S."/>
            <person name="Chen C."/>
            <person name="Bauer D."/>
            <person name="Andreopoulos W."/>
            <person name="Pangilinan J."/>
            <person name="LaButti K."/>
            <person name="Riley R."/>
            <person name="Lipzen A."/>
            <person name="Clum A."/>
            <person name="Drula E."/>
            <person name="Henrissat B."/>
            <person name="Kohler A."/>
            <person name="Grigoriev I.V."/>
            <person name="Martin F.M."/>
            <person name="Hacquard S."/>
        </authorList>
    </citation>
    <scope>NUCLEOTIDE SEQUENCE</scope>
    <source>
        <strain evidence="1">MPI-CAGE-AT-0016</strain>
    </source>
</reference>
<name>A0A8K0X1U0_9PEZI</name>
<accession>A0A8K0X1U0</accession>
<sequence>MSMDVPRSLTWLLQYFLLRMPRQLQSSSSEASVCILTSLPDALAWHLTSASCHSPSLSPSLDRHTAVHRAGKSRCHVAGIRSFPRPSGLMTPNCCVDWWVESYY</sequence>
<keyword evidence="2" id="KW-1185">Reference proteome</keyword>
<organism evidence="1 2">
    <name type="scientific">Plectosphaerella cucumerina</name>
    <dbReference type="NCBI Taxonomy" id="40658"/>
    <lineage>
        <taxon>Eukaryota</taxon>
        <taxon>Fungi</taxon>
        <taxon>Dikarya</taxon>
        <taxon>Ascomycota</taxon>
        <taxon>Pezizomycotina</taxon>
        <taxon>Sordariomycetes</taxon>
        <taxon>Hypocreomycetidae</taxon>
        <taxon>Glomerellales</taxon>
        <taxon>Plectosphaerellaceae</taxon>
        <taxon>Plectosphaerella</taxon>
    </lineage>
</organism>
<evidence type="ECO:0000313" key="2">
    <source>
        <dbReference type="Proteomes" id="UP000813385"/>
    </source>
</evidence>
<evidence type="ECO:0000313" key="1">
    <source>
        <dbReference type="EMBL" id="KAH7359073.1"/>
    </source>
</evidence>